<comment type="caution">
    <text evidence="4">The sequence shown here is derived from an EMBL/GenBank/DDBJ whole genome shotgun (WGS) entry which is preliminary data.</text>
</comment>
<dbReference type="PROSITE" id="PS51257">
    <property type="entry name" value="PROKAR_LIPOPROTEIN"/>
    <property type="match status" value="1"/>
</dbReference>
<keyword evidence="5" id="KW-1185">Reference proteome</keyword>
<evidence type="ECO:0000313" key="5">
    <source>
        <dbReference type="Proteomes" id="UP000461754"/>
    </source>
</evidence>
<dbReference type="PANTHER" id="PTHR33393:SF13">
    <property type="entry name" value="PGA BIOSYNTHESIS PROTEIN CAPA"/>
    <property type="match status" value="1"/>
</dbReference>
<dbReference type="AlphaFoldDB" id="A0A7X2NH39"/>
<dbReference type="CDD" id="cd07381">
    <property type="entry name" value="MPP_CapA"/>
    <property type="match status" value="1"/>
</dbReference>
<accession>A0A7X2NH39</accession>
<evidence type="ECO:0000256" key="2">
    <source>
        <dbReference type="SAM" id="SignalP"/>
    </source>
</evidence>
<keyword evidence="2" id="KW-0732">Signal</keyword>
<name>A0A7X2NH39_9FIRM</name>
<comment type="similarity">
    <text evidence="1">Belongs to the CapA family.</text>
</comment>
<reference evidence="4 5" key="1">
    <citation type="submission" date="2019-08" db="EMBL/GenBank/DDBJ databases">
        <title>In-depth cultivation of the pig gut microbiome towards novel bacterial diversity and tailored functional studies.</title>
        <authorList>
            <person name="Wylensek D."/>
            <person name="Hitch T.C.A."/>
            <person name="Clavel T."/>
        </authorList>
    </citation>
    <scope>NUCLEOTIDE SEQUENCE [LARGE SCALE GENOMIC DNA]</scope>
    <source>
        <strain evidence="4 5">RF-744-FAT-4</strain>
    </source>
</reference>
<sequence length="361" mass="38731">MSLRSFRRVLLYVCAVLCLAALCGCGQQTSSKAPAKTVKKAAAAKPAADVTLSAAGDCTLGVDSRYSTAFNSVYQRRGAAYFLDQVRDVFGADDLTIANLEGALTTSTDRAVKTFTFKGPAAYTAILKHGRVDAVTLANNHSHDFGETGFTDTQAALDNAGIPYFGYDTIAYPRVKGEKFALIGLNGLDDPSEATLTKHIARAKKQKPDAIVVYYHWGIERNPMPEAYETALAKSAIDHGADLVLGSHPHVVQGIEKYKGRYIVYSLGNFCFGGNSNPADKDSMIFQLTFHFEDGKLTATDNAKVLPCAISGHTGSNDFQPRVLTGREGARVLDKIAARSQSWGVAIDPDGRVHISDAAAK</sequence>
<dbReference type="RefSeq" id="WP_154576873.1">
    <property type="nucleotide sequence ID" value="NZ_VUMO01000014.1"/>
</dbReference>
<feature type="domain" description="Capsule synthesis protein CapA" evidence="3">
    <location>
        <begin position="51"/>
        <end position="274"/>
    </location>
</feature>
<dbReference type="Pfam" id="PF09587">
    <property type="entry name" value="PGA_cap"/>
    <property type="match status" value="1"/>
</dbReference>
<dbReference type="SMART" id="SM00854">
    <property type="entry name" value="PGA_cap"/>
    <property type="match status" value="1"/>
</dbReference>
<dbReference type="InterPro" id="IPR019079">
    <property type="entry name" value="Capsule_synth_CapA"/>
</dbReference>
<dbReference type="PANTHER" id="PTHR33393">
    <property type="entry name" value="POLYGLUTAMINE SYNTHESIS ACCESSORY PROTEIN RV0574C-RELATED"/>
    <property type="match status" value="1"/>
</dbReference>
<dbReference type="InterPro" id="IPR052169">
    <property type="entry name" value="CW_Biosynth-Accessory"/>
</dbReference>
<dbReference type="InterPro" id="IPR029052">
    <property type="entry name" value="Metallo-depent_PP-like"/>
</dbReference>
<evidence type="ECO:0000259" key="3">
    <source>
        <dbReference type="SMART" id="SM00854"/>
    </source>
</evidence>
<feature type="signal peptide" evidence="2">
    <location>
        <begin position="1"/>
        <end position="20"/>
    </location>
</feature>
<evidence type="ECO:0000256" key="1">
    <source>
        <dbReference type="ARBA" id="ARBA00005662"/>
    </source>
</evidence>
<protein>
    <submittedName>
        <fullName evidence="4">CapA family protein</fullName>
    </submittedName>
</protein>
<gene>
    <name evidence="4" type="ORF">FYJ52_08870</name>
</gene>
<dbReference type="EMBL" id="VUMO01000014">
    <property type="protein sequence ID" value="MSS20507.1"/>
    <property type="molecule type" value="Genomic_DNA"/>
</dbReference>
<proteinExistence type="inferred from homology"/>
<dbReference type="Gene3D" id="3.60.21.10">
    <property type="match status" value="1"/>
</dbReference>
<dbReference type="SUPFAM" id="SSF56300">
    <property type="entry name" value="Metallo-dependent phosphatases"/>
    <property type="match status" value="1"/>
</dbReference>
<organism evidence="4 5">
    <name type="scientific">Pseudoramibacter porci</name>
    <dbReference type="NCBI Taxonomy" id="2606631"/>
    <lineage>
        <taxon>Bacteria</taxon>
        <taxon>Bacillati</taxon>
        <taxon>Bacillota</taxon>
        <taxon>Clostridia</taxon>
        <taxon>Eubacteriales</taxon>
        <taxon>Eubacteriaceae</taxon>
        <taxon>Pseudoramibacter</taxon>
    </lineage>
</organism>
<evidence type="ECO:0000313" key="4">
    <source>
        <dbReference type="EMBL" id="MSS20507.1"/>
    </source>
</evidence>
<feature type="chain" id="PRO_5039215456" evidence="2">
    <location>
        <begin position="21"/>
        <end position="361"/>
    </location>
</feature>
<dbReference type="Proteomes" id="UP000461754">
    <property type="component" value="Unassembled WGS sequence"/>
</dbReference>